<protein>
    <submittedName>
        <fullName evidence="1">ATP-grasp fold amidoligase family protein</fullName>
    </submittedName>
</protein>
<evidence type="ECO:0000313" key="1">
    <source>
        <dbReference type="EMBL" id="MFA9477496.1"/>
    </source>
</evidence>
<comment type="caution">
    <text evidence="1">The sequence shown here is derived from an EMBL/GenBank/DDBJ whole genome shotgun (WGS) entry which is preliminary data.</text>
</comment>
<proteinExistence type="predicted"/>
<organism evidence="1 2">
    <name type="scientific">Natronomicrosphaera hydrolytica</name>
    <dbReference type="NCBI Taxonomy" id="3242702"/>
    <lineage>
        <taxon>Bacteria</taxon>
        <taxon>Pseudomonadati</taxon>
        <taxon>Planctomycetota</taxon>
        <taxon>Phycisphaerae</taxon>
        <taxon>Phycisphaerales</taxon>
        <taxon>Phycisphaeraceae</taxon>
        <taxon>Natronomicrosphaera</taxon>
    </lineage>
</organism>
<evidence type="ECO:0000313" key="2">
    <source>
        <dbReference type="Proteomes" id="UP001575105"/>
    </source>
</evidence>
<dbReference type="EMBL" id="JBGUBD010000002">
    <property type="protein sequence ID" value="MFA9477496.1"/>
    <property type="molecule type" value="Genomic_DNA"/>
</dbReference>
<name>A0ABV4U1L9_9BACT</name>
<dbReference type="RefSeq" id="WP_425344506.1">
    <property type="nucleotide sequence ID" value="NZ_JBGUBD010000002.1"/>
</dbReference>
<dbReference type="Proteomes" id="UP001575105">
    <property type="component" value="Unassembled WGS sequence"/>
</dbReference>
<dbReference type="InterPro" id="IPR029465">
    <property type="entry name" value="ATPgrasp_TupA"/>
</dbReference>
<reference evidence="1 2" key="1">
    <citation type="submission" date="2024-08" db="EMBL/GenBank/DDBJ databases">
        <title>Whole-genome sequencing of halo(alkali)philic microorganisms from hypersaline lakes.</title>
        <authorList>
            <person name="Sorokin D.Y."/>
            <person name="Merkel A.Y."/>
            <person name="Messina E."/>
            <person name="Yakimov M."/>
        </authorList>
    </citation>
    <scope>NUCLEOTIDE SEQUENCE [LARGE SCALE GENOMIC DNA]</scope>
    <source>
        <strain evidence="1 2">AB-hyl4</strain>
    </source>
</reference>
<keyword evidence="2" id="KW-1185">Reference proteome</keyword>
<dbReference type="Pfam" id="PF14305">
    <property type="entry name" value="ATPgrasp_TupA"/>
    <property type="match status" value="1"/>
</dbReference>
<sequence length="317" mass="37098">MFPVSNMATSAPNGSPTRRVRRAVSRWRRRIIPDRLAVPRQYHHRFGVWPNLHAPKTFNEKLQWLKLNYRRPDLHTMVDKYAVRAFVESRVGAHYLNDLLGIWDRAESIDLDVLPRRFVLKGTHGSGMNIICPDRQAIDWPDAVRKLNGWLKQDFYISTREWPYKKVPPRIIGEAFLDSGEDDLTDYKVYCFDGKPQIIQADMTRYSNHTRLLFDLDWQLLPFELQYPKPDHVLGKPDCLDEMFDVARVLSNGLPFCRVDLYSVQGRIVFGEMTMYPGNGMLEFRPPEWDRRLGDLLALPEPVNPAPFVRRPRASYE</sequence>
<accession>A0ABV4U1L9</accession>
<gene>
    <name evidence="1" type="ORF">ACERK3_04225</name>
</gene>